<feature type="compositionally biased region" description="Basic and acidic residues" evidence="1">
    <location>
        <begin position="247"/>
        <end position="257"/>
    </location>
</feature>
<dbReference type="Pfam" id="PF10384">
    <property type="entry name" value="Scm3"/>
    <property type="match status" value="1"/>
</dbReference>
<dbReference type="GO" id="GO:0042393">
    <property type="term" value="F:histone binding"/>
    <property type="evidence" value="ECO:0007669"/>
    <property type="project" value="InterPro"/>
</dbReference>
<keyword evidence="3" id="KW-1185">Reference proteome</keyword>
<dbReference type="InterPro" id="IPR018465">
    <property type="entry name" value="Scm3/HJURP"/>
</dbReference>
<comment type="caution">
    <text evidence="2">The sequence shown here is derived from an EMBL/GenBank/DDBJ whole genome shotgun (WGS) entry which is preliminary data.</text>
</comment>
<dbReference type="PANTHER" id="PTHR15992:SF5">
    <property type="entry name" value="HOLLIDAY JUNCTION RECOGNITION PROTEIN"/>
    <property type="match status" value="1"/>
</dbReference>
<dbReference type="GO" id="GO:0046982">
    <property type="term" value="F:protein heterodimerization activity"/>
    <property type="evidence" value="ECO:0007669"/>
    <property type="project" value="InterPro"/>
</dbReference>
<sequence>MERPSKRARTGPSPLEDEDAESDELNLQPEELNLRRDPGYQFERSRAFAAFKLKSAFERIFEKYEKDFTGVGDEIDLATGEIVVDNGHIQSLKEANDDDASQDGSVDEEEEQGAQDKSTGNSIRPPMSAPNAPVFSGGPSNATPYMGGPPPQLSGMMPTSYMQPAPPSMLYGAPSDQAWAVPEIPQVPVETRISPKTAKLRVIASRDGDGDGEDDVLLEKSTAELATPKTDEKRRTQRLSLPQSSALKDRTTAKDGNKGSAKKAKEKTPKQRTPKSQQVAEVQTSSSSVRRSRKLKVDRAQIRQDENQPPATVTSLAVDAPTEKPVSNHKAKIAVESRNGATGGKEEIMAVKAKRKKRDSTGSKHLPDDFYISSSPSRRVIVKPSGQRLQVEIAVKQSVEFTTFRAITPEASVEHSAPEVPNVEQAEHTTNAASQVIENRAVKDSGDADKTGSSTDETENRSEAAPPEVFTRNVVDPAYAFSDEDEPIIPRPSKAVKQQDMSGSRRPSTRRTGAIHMENPEGTVQPTQVVPNEDKAAQDQEVNTSPPPRQPSPTVDVSMADAENSPSGDVADTVVLPLVEEAEAEHQGEKQQQQSNPQDQDGDIIMALDAIISKLAPTTSSENSSEAVEDTTKQDTVPPPSEGAEQTTGGETTHGGNSPSLLKKSPLRTGAARKPVLDDTASEPKISYLKQRPRRSLRFLLPDTSLDSDPVFPGQDGSTGRQGTGDQISTGLPNSSWPDEATPWQTGHVDLCSEVSEIAALLKKRPRRRSTRLQREVSPPAENTPTLQTDPSLVTREGGTTVQQHNERPSSPMIPDSDPPVPQESAQHREKEPSPMIPDPDPPVPGQESAVQREPSPTIPDSDPPVPEAQTGDGSYQLELPTTPIRHKRLRQPQHHTTPHKQTPRQTPSRQTAPSSATSKRTGILSLLSDDDEEEDELSLGPGDFTPSGTRWLPRKTTTSVMGSSPAAAAAAAAARSGSGLRAGGFNGRAIHSSQFLTGDILLFAPVVVCQR</sequence>
<feature type="region of interest" description="Disordered" evidence="1">
    <location>
        <begin position="89"/>
        <end position="160"/>
    </location>
</feature>
<feature type="compositionally biased region" description="Acidic residues" evidence="1">
    <location>
        <begin position="15"/>
        <end position="24"/>
    </location>
</feature>
<reference evidence="3" key="1">
    <citation type="journal article" date="2023" name="Mol. Phylogenet. Evol.">
        <title>Genome-scale phylogeny and comparative genomics of the fungal order Sordariales.</title>
        <authorList>
            <person name="Hensen N."/>
            <person name="Bonometti L."/>
            <person name="Westerberg I."/>
            <person name="Brannstrom I.O."/>
            <person name="Guillou S."/>
            <person name="Cros-Aarteil S."/>
            <person name="Calhoun S."/>
            <person name="Haridas S."/>
            <person name="Kuo A."/>
            <person name="Mondo S."/>
            <person name="Pangilinan J."/>
            <person name="Riley R."/>
            <person name="LaButti K."/>
            <person name="Andreopoulos B."/>
            <person name="Lipzen A."/>
            <person name="Chen C."/>
            <person name="Yan M."/>
            <person name="Daum C."/>
            <person name="Ng V."/>
            <person name="Clum A."/>
            <person name="Steindorff A."/>
            <person name="Ohm R.A."/>
            <person name="Martin F."/>
            <person name="Silar P."/>
            <person name="Natvig D.O."/>
            <person name="Lalanne C."/>
            <person name="Gautier V."/>
            <person name="Ament-Velasquez S.L."/>
            <person name="Kruys A."/>
            <person name="Hutchinson M.I."/>
            <person name="Powell A.J."/>
            <person name="Barry K."/>
            <person name="Miller A.N."/>
            <person name="Grigoriev I.V."/>
            <person name="Debuchy R."/>
            <person name="Gladieux P."/>
            <person name="Hiltunen Thoren M."/>
            <person name="Johannesson H."/>
        </authorList>
    </citation>
    <scope>NUCLEOTIDE SEQUENCE [LARGE SCALE GENOMIC DNA]</scope>
    <source>
        <strain evidence="3">CBS 340.73</strain>
    </source>
</reference>
<feature type="compositionally biased region" description="Basic residues" evidence="1">
    <location>
        <begin position="260"/>
        <end position="273"/>
    </location>
</feature>
<gene>
    <name evidence="2" type="ORF">QBC46DRAFT_349761</name>
</gene>
<proteinExistence type="predicted"/>
<feature type="compositionally biased region" description="Acidic residues" evidence="1">
    <location>
        <begin position="96"/>
        <end position="113"/>
    </location>
</feature>
<dbReference type="GO" id="GO:0005634">
    <property type="term" value="C:nucleus"/>
    <property type="evidence" value="ECO:0007669"/>
    <property type="project" value="InterPro"/>
</dbReference>
<feature type="compositionally biased region" description="Polar residues" evidence="1">
    <location>
        <begin position="781"/>
        <end position="804"/>
    </location>
</feature>
<feature type="compositionally biased region" description="Basic and acidic residues" evidence="1">
    <location>
        <begin position="359"/>
        <end position="368"/>
    </location>
</feature>
<dbReference type="EMBL" id="MU853755">
    <property type="protein sequence ID" value="KAK3945383.1"/>
    <property type="molecule type" value="Genomic_DNA"/>
</dbReference>
<dbReference type="InterPro" id="IPR009072">
    <property type="entry name" value="Histone-fold"/>
</dbReference>
<organism evidence="2 3">
    <name type="scientific">Diplogelasinospora grovesii</name>
    <dbReference type="NCBI Taxonomy" id="303347"/>
    <lineage>
        <taxon>Eukaryota</taxon>
        <taxon>Fungi</taxon>
        <taxon>Dikarya</taxon>
        <taxon>Ascomycota</taxon>
        <taxon>Pezizomycotina</taxon>
        <taxon>Sordariomycetes</taxon>
        <taxon>Sordariomycetidae</taxon>
        <taxon>Sordariales</taxon>
        <taxon>Diplogelasinosporaceae</taxon>
        <taxon>Diplogelasinospora</taxon>
    </lineage>
</organism>
<feature type="region of interest" description="Disordered" evidence="1">
    <location>
        <begin position="194"/>
        <end position="328"/>
    </location>
</feature>
<feature type="compositionally biased region" description="Polar residues" evidence="1">
    <location>
        <begin position="904"/>
        <end position="921"/>
    </location>
</feature>
<protein>
    <recommendedName>
        <fullName evidence="4">Centromere protein Scm3</fullName>
    </recommendedName>
</protein>
<feature type="region of interest" description="Disordered" evidence="1">
    <location>
        <begin position="761"/>
        <end position="961"/>
    </location>
</feature>
<feature type="compositionally biased region" description="Low complexity" evidence="1">
    <location>
        <begin position="642"/>
        <end position="656"/>
    </location>
</feature>
<feature type="region of interest" description="Disordered" evidence="1">
    <location>
        <begin position="345"/>
        <end position="372"/>
    </location>
</feature>
<feature type="compositionally biased region" description="Low complexity" evidence="1">
    <location>
        <begin position="502"/>
        <end position="512"/>
    </location>
</feature>
<evidence type="ECO:0000256" key="1">
    <source>
        <dbReference type="SAM" id="MobiDB-lite"/>
    </source>
</evidence>
<evidence type="ECO:0000313" key="3">
    <source>
        <dbReference type="Proteomes" id="UP001303473"/>
    </source>
</evidence>
<feature type="region of interest" description="Disordered" evidence="1">
    <location>
        <begin position="407"/>
        <end position="745"/>
    </location>
</feature>
<feature type="compositionally biased region" description="Polar residues" evidence="1">
    <location>
        <begin position="716"/>
        <end position="737"/>
    </location>
</feature>
<feature type="compositionally biased region" description="Acidic residues" evidence="1">
    <location>
        <begin position="929"/>
        <end position="938"/>
    </location>
</feature>
<feature type="compositionally biased region" description="Basic residues" evidence="1">
    <location>
        <begin position="762"/>
        <end position="772"/>
    </location>
</feature>
<dbReference type="Gene3D" id="1.10.20.10">
    <property type="entry name" value="Histone, subunit A"/>
    <property type="match status" value="1"/>
</dbReference>
<dbReference type="Proteomes" id="UP001303473">
    <property type="component" value="Unassembled WGS sequence"/>
</dbReference>
<accession>A0AAN6NJY1</accession>
<evidence type="ECO:0008006" key="4">
    <source>
        <dbReference type="Google" id="ProtNLM"/>
    </source>
</evidence>
<evidence type="ECO:0000313" key="2">
    <source>
        <dbReference type="EMBL" id="KAK3945383.1"/>
    </source>
</evidence>
<feature type="compositionally biased region" description="Pro residues" evidence="1">
    <location>
        <begin position="835"/>
        <end position="845"/>
    </location>
</feature>
<feature type="compositionally biased region" description="Polar residues" evidence="1">
    <location>
        <begin position="274"/>
        <end position="284"/>
    </location>
</feature>
<feature type="region of interest" description="Disordered" evidence="1">
    <location>
        <begin position="1"/>
        <end position="39"/>
    </location>
</feature>
<name>A0AAN6NJY1_9PEZI</name>
<feature type="compositionally biased region" description="Basic and acidic residues" evidence="1">
    <location>
        <begin position="295"/>
        <end position="306"/>
    </location>
</feature>
<feature type="compositionally biased region" description="Polar residues" evidence="1">
    <location>
        <begin position="428"/>
        <end position="437"/>
    </location>
</feature>
<feature type="compositionally biased region" description="Basic and acidic residues" evidence="1">
    <location>
        <begin position="440"/>
        <end position="450"/>
    </location>
</feature>
<dbReference type="PANTHER" id="PTHR15992">
    <property type="entry name" value="HOLLIDAY JUNCTION RECOGNITION PROTEIN"/>
    <property type="match status" value="1"/>
</dbReference>
<feature type="compositionally biased region" description="Polar residues" evidence="1">
    <location>
        <begin position="616"/>
        <end position="626"/>
    </location>
</feature>
<feature type="compositionally biased region" description="Basic residues" evidence="1">
    <location>
        <begin position="885"/>
        <end position="903"/>
    </location>
</feature>
<dbReference type="AlphaFoldDB" id="A0AAN6NJY1"/>